<dbReference type="RefSeq" id="WP_147390448.1">
    <property type="nucleotide sequence ID" value="NZ_AQHF01000020.1"/>
</dbReference>
<organism evidence="2 3">
    <name type="scientific">Pseudoalteromonas peptidolytica F12-50-A1</name>
    <dbReference type="NCBI Taxonomy" id="1315280"/>
    <lineage>
        <taxon>Bacteria</taxon>
        <taxon>Pseudomonadati</taxon>
        <taxon>Pseudomonadota</taxon>
        <taxon>Gammaproteobacteria</taxon>
        <taxon>Alteromonadales</taxon>
        <taxon>Pseudoalteromonadaceae</taxon>
        <taxon>Pseudoalteromonas</taxon>
    </lineage>
</organism>
<evidence type="ECO:0000259" key="1">
    <source>
        <dbReference type="Pfam" id="PF00144"/>
    </source>
</evidence>
<keyword evidence="3" id="KW-1185">Reference proteome</keyword>
<evidence type="ECO:0000313" key="2">
    <source>
        <dbReference type="EMBL" id="MBE0345617.1"/>
    </source>
</evidence>
<name>A0A8I0T3U8_9GAMM</name>
<dbReference type="AlphaFoldDB" id="A0A8I0T3U8"/>
<comment type="caution">
    <text evidence="2">The sequence shown here is derived from an EMBL/GenBank/DDBJ whole genome shotgun (WGS) entry which is preliminary data.</text>
</comment>
<sequence>MHRLIQAFTFSLLLSSGQTVAQNKQLMLLEKRMDAIADKSINPDGPGCSIGIIQNEKFIFKKSYGLANLEHQIPLNNQSVFRMASVSKQFTAFAVLLLADDGAIKLEDDIRKHLPDLKDYGRKITINSMLGHFSGLGNFDDHLDTLRESPLSRFMIGSEQFIPNAEYYSVIKDFPLVHEPDTTMKYSNHGYIILAKLIERVSGMTIREFTDKRIFKPLGMKHTFFSDSAEEVIPHRASGYRSPEAGKQLNHLTALHTIGDGGLFTTIDDMLIWDTHFQTPKLGKNPETLMALMNKPNINIPESDEGKWYYANGQNTDGRYYFHNGGWVGTDTSYIRRPDTKTSVVGMCNSVSLSVSDFTYATFEILAALKLWDGEDPSIY</sequence>
<gene>
    <name evidence="2" type="ORF">PPEP_a0527</name>
</gene>
<dbReference type="EMBL" id="AQHF01000020">
    <property type="protein sequence ID" value="MBE0345617.1"/>
    <property type="molecule type" value="Genomic_DNA"/>
</dbReference>
<dbReference type="SUPFAM" id="SSF56601">
    <property type="entry name" value="beta-lactamase/transpeptidase-like"/>
    <property type="match status" value="1"/>
</dbReference>
<dbReference type="Gene3D" id="3.40.710.10">
    <property type="entry name" value="DD-peptidase/beta-lactamase superfamily"/>
    <property type="match status" value="1"/>
</dbReference>
<dbReference type="Pfam" id="PF00144">
    <property type="entry name" value="Beta-lactamase"/>
    <property type="match status" value="1"/>
</dbReference>
<dbReference type="PANTHER" id="PTHR46825:SF9">
    <property type="entry name" value="BETA-LACTAMASE-RELATED DOMAIN-CONTAINING PROTEIN"/>
    <property type="match status" value="1"/>
</dbReference>
<dbReference type="PANTHER" id="PTHR46825">
    <property type="entry name" value="D-ALANYL-D-ALANINE-CARBOXYPEPTIDASE/ENDOPEPTIDASE AMPH"/>
    <property type="match status" value="1"/>
</dbReference>
<dbReference type="InterPro" id="IPR012338">
    <property type="entry name" value="Beta-lactam/transpept-like"/>
</dbReference>
<proteinExistence type="predicted"/>
<dbReference type="InterPro" id="IPR050491">
    <property type="entry name" value="AmpC-like"/>
</dbReference>
<feature type="domain" description="Beta-lactamase-related" evidence="1">
    <location>
        <begin position="44"/>
        <end position="361"/>
    </location>
</feature>
<reference evidence="2 3" key="1">
    <citation type="submission" date="2015-06" db="EMBL/GenBank/DDBJ databases">
        <title>Genome sequence of Pseudoalteromonas peptidolytica.</title>
        <authorList>
            <person name="Xie B.-B."/>
            <person name="Rong J.-C."/>
            <person name="Qin Q.-L."/>
            <person name="Zhang Y.-Z."/>
        </authorList>
    </citation>
    <scope>NUCLEOTIDE SEQUENCE [LARGE SCALE GENOMIC DNA]</scope>
    <source>
        <strain evidence="2 3">F12-50-A1</strain>
    </source>
</reference>
<evidence type="ECO:0000313" key="3">
    <source>
        <dbReference type="Proteomes" id="UP000660708"/>
    </source>
</evidence>
<accession>A0A8I0T3U8</accession>
<protein>
    <recommendedName>
        <fullName evidence="1">Beta-lactamase-related domain-containing protein</fullName>
    </recommendedName>
</protein>
<dbReference type="Proteomes" id="UP000660708">
    <property type="component" value="Unassembled WGS sequence"/>
</dbReference>
<dbReference type="InterPro" id="IPR001466">
    <property type="entry name" value="Beta-lactam-related"/>
</dbReference>